<organism evidence="2 3">
    <name type="scientific">Entomospira nematocerorum</name>
    <dbReference type="NCBI Taxonomy" id="2719987"/>
    <lineage>
        <taxon>Bacteria</taxon>
        <taxon>Pseudomonadati</taxon>
        <taxon>Spirochaetota</taxon>
        <taxon>Spirochaetia</taxon>
        <taxon>Spirochaetales</taxon>
        <taxon>Spirochaetaceae</taxon>
        <taxon>Entomospira</taxon>
    </lineage>
</organism>
<keyword evidence="3" id="KW-1185">Reference proteome</keyword>
<dbReference type="RefSeq" id="WP_167704221.1">
    <property type="nucleotide sequence ID" value="NZ_CP118169.1"/>
</dbReference>
<reference evidence="2" key="1">
    <citation type="submission" date="2020-03" db="EMBL/GenBank/DDBJ databases">
        <title>Spirochaetal bacteria isolated from arthropods constitute a novel genus Entomospira genus novum within the order Spirochaetales.</title>
        <authorList>
            <person name="Grana-Miraglia L."/>
            <person name="Sikutova S."/>
            <person name="Fingerle V."/>
            <person name="Sing A."/>
            <person name="Castillo-Ramirez S."/>
            <person name="Margos G."/>
            <person name="Rudolf I."/>
        </authorList>
    </citation>
    <scope>NUCLEOTIDE SEQUENCE</scope>
    <source>
        <strain evidence="2">BR208</strain>
    </source>
</reference>
<sequence>MARLSEIRLASRRDRYCVRGSSVITTPSRDLAPRVQYDALAIDPYDQDLSPSRSAPHDQWIDSLVSIDQPSQVSASTEVIASPSHSQPPTTVPASNRPFRQHHPDIRERPILQQQTLPRQSDTVRQSEPVSPPSRQPGKTLSSQAIDHSDSLAISPAIMSQRRHDPRTYQYAPSSRSPRLASPLQHSPAVRPLRERNIQPSMVSATAYPHNTPPMTDAGDQSSPVTMTSIKKRMPLQHKSILTKTTMVSTTESQQNQQMLRQILHEIMQLRPLLDHAEHRHLL</sequence>
<comment type="caution">
    <text evidence="2">The sequence shown here is derived from an EMBL/GenBank/DDBJ whole genome shotgun (WGS) entry which is preliminary data.</text>
</comment>
<feature type="compositionally biased region" description="Low complexity" evidence="1">
    <location>
        <begin position="172"/>
        <end position="184"/>
    </location>
</feature>
<feature type="compositionally biased region" description="Polar residues" evidence="1">
    <location>
        <begin position="72"/>
        <end position="94"/>
    </location>
</feature>
<accession>A0A968KVR9</accession>
<dbReference type="Proteomes" id="UP000752013">
    <property type="component" value="Unassembled WGS sequence"/>
</dbReference>
<evidence type="ECO:0000256" key="1">
    <source>
        <dbReference type="SAM" id="MobiDB-lite"/>
    </source>
</evidence>
<feature type="compositionally biased region" description="Polar residues" evidence="1">
    <location>
        <begin position="137"/>
        <end position="146"/>
    </location>
</feature>
<gene>
    <name evidence="2" type="ORF">HCT46_06785</name>
</gene>
<feature type="compositionally biased region" description="Polar residues" evidence="1">
    <location>
        <begin position="112"/>
        <end position="129"/>
    </location>
</feature>
<name>A0A968KVR9_9SPIO</name>
<protein>
    <submittedName>
        <fullName evidence="2">Uncharacterized protein</fullName>
    </submittedName>
</protein>
<evidence type="ECO:0000313" key="3">
    <source>
        <dbReference type="Proteomes" id="UP000752013"/>
    </source>
</evidence>
<dbReference type="AlphaFoldDB" id="A0A968KVR9"/>
<feature type="region of interest" description="Disordered" evidence="1">
    <location>
        <begin position="72"/>
        <end position="186"/>
    </location>
</feature>
<dbReference type="EMBL" id="JAATLK010000002">
    <property type="protein sequence ID" value="NIZ47613.1"/>
    <property type="molecule type" value="Genomic_DNA"/>
</dbReference>
<proteinExistence type="predicted"/>
<evidence type="ECO:0000313" key="2">
    <source>
        <dbReference type="EMBL" id="NIZ47613.1"/>
    </source>
</evidence>